<organism evidence="2 3">
    <name type="scientific">Thalassotalea psychrophila</name>
    <dbReference type="NCBI Taxonomy" id="3065647"/>
    <lineage>
        <taxon>Bacteria</taxon>
        <taxon>Pseudomonadati</taxon>
        <taxon>Pseudomonadota</taxon>
        <taxon>Gammaproteobacteria</taxon>
        <taxon>Alteromonadales</taxon>
        <taxon>Colwelliaceae</taxon>
        <taxon>Thalassotalea</taxon>
    </lineage>
</organism>
<dbReference type="RefSeq" id="WP_348391270.1">
    <property type="nucleotide sequence ID" value="NZ_CP134145.1"/>
</dbReference>
<protein>
    <submittedName>
        <fullName evidence="2">Uncharacterized protein</fullName>
    </submittedName>
</protein>
<gene>
    <name evidence="2" type="ORF">RGQ13_18825</name>
</gene>
<keyword evidence="1" id="KW-1133">Transmembrane helix</keyword>
<evidence type="ECO:0000313" key="3">
    <source>
        <dbReference type="Proteomes" id="UP001258994"/>
    </source>
</evidence>
<name>A0ABY9TTI9_9GAMM</name>
<proteinExistence type="predicted"/>
<dbReference type="Proteomes" id="UP001258994">
    <property type="component" value="Chromosome"/>
</dbReference>
<feature type="transmembrane region" description="Helical" evidence="1">
    <location>
        <begin position="6"/>
        <end position="24"/>
    </location>
</feature>
<feature type="transmembrane region" description="Helical" evidence="1">
    <location>
        <begin position="168"/>
        <end position="184"/>
    </location>
</feature>
<dbReference type="EMBL" id="CP134145">
    <property type="protein sequence ID" value="WNC72151.1"/>
    <property type="molecule type" value="Genomic_DNA"/>
</dbReference>
<evidence type="ECO:0000256" key="1">
    <source>
        <dbReference type="SAM" id="Phobius"/>
    </source>
</evidence>
<evidence type="ECO:0000313" key="2">
    <source>
        <dbReference type="EMBL" id="WNC72151.1"/>
    </source>
</evidence>
<keyword evidence="1" id="KW-0472">Membrane</keyword>
<feature type="transmembrane region" description="Helical" evidence="1">
    <location>
        <begin position="98"/>
        <end position="116"/>
    </location>
</feature>
<feature type="transmembrane region" description="Helical" evidence="1">
    <location>
        <begin position="141"/>
        <end position="161"/>
    </location>
</feature>
<sequence>MFNYMLLGYAVLHLTILAWTFSWADNKDAKIWILRGMLFGMFYDNLLQGLGVWFINASWYESASILRFVLHVTVLPFLTVFTLKILQLGHVEIASKPLFISFCWAFTSAALTYGIYQEVYLLELGPKSALGVEKLSNLSKIPPIATILTNILVMIMAAVLLRVNGWKWLFLGALFIFIVNGATATLTWGFIAGNFAEVVFILCLLATTRKFQPIQTS</sequence>
<keyword evidence="1" id="KW-0812">Transmembrane</keyword>
<accession>A0ABY9TTI9</accession>
<feature type="transmembrane region" description="Helical" evidence="1">
    <location>
        <begin position="36"/>
        <end position="59"/>
    </location>
</feature>
<reference evidence="3" key="1">
    <citation type="submission" date="2023-09" db="EMBL/GenBank/DDBJ databases">
        <authorList>
            <person name="Li S."/>
            <person name="Li X."/>
            <person name="Zhang C."/>
            <person name="Zhao Z."/>
        </authorList>
    </citation>
    <scope>NUCLEOTIDE SEQUENCE [LARGE SCALE GENOMIC DNA]</scope>
    <source>
        <strain evidence="3">SQ149</strain>
    </source>
</reference>
<feature type="transmembrane region" description="Helical" evidence="1">
    <location>
        <begin position="65"/>
        <end position="86"/>
    </location>
</feature>
<keyword evidence="3" id="KW-1185">Reference proteome</keyword>